<evidence type="ECO:0000256" key="4">
    <source>
        <dbReference type="ARBA" id="ARBA00022989"/>
    </source>
</evidence>
<dbReference type="PIRSF" id="PIRSF005859">
    <property type="entry name" value="PBR"/>
    <property type="match status" value="1"/>
</dbReference>
<keyword evidence="5 6" id="KW-0472">Membrane</keyword>
<keyword evidence="3 6" id="KW-0812">Transmembrane</keyword>
<feature type="transmembrane region" description="Helical" evidence="6">
    <location>
        <begin position="132"/>
        <end position="154"/>
    </location>
</feature>
<organism evidence="7 8">
    <name type="scientific">Flagellimonas eckloniae</name>
    <dbReference type="NCBI Taxonomy" id="346185"/>
    <lineage>
        <taxon>Bacteria</taxon>
        <taxon>Pseudomonadati</taxon>
        <taxon>Bacteroidota</taxon>
        <taxon>Flavobacteriia</taxon>
        <taxon>Flavobacteriales</taxon>
        <taxon>Flavobacteriaceae</taxon>
        <taxon>Flagellimonas</taxon>
    </lineage>
</organism>
<feature type="transmembrane region" description="Helical" evidence="6">
    <location>
        <begin position="47"/>
        <end position="68"/>
    </location>
</feature>
<dbReference type="STRING" id="346185.AAY42_14775"/>
<evidence type="ECO:0000256" key="6">
    <source>
        <dbReference type="SAM" id="Phobius"/>
    </source>
</evidence>
<evidence type="ECO:0000256" key="1">
    <source>
        <dbReference type="ARBA" id="ARBA00004141"/>
    </source>
</evidence>
<dbReference type="FunFam" id="1.20.1260.100:FF:000001">
    <property type="entry name" value="translocator protein 2"/>
    <property type="match status" value="1"/>
</dbReference>
<evidence type="ECO:0000256" key="3">
    <source>
        <dbReference type="ARBA" id="ARBA00022692"/>
    </source>
</evidence>
<gene>
    <name evidence="7" type="ORF">AAY42_14775</name>
</gene>
<comment type="subcellular location">
    <subcellularLocation>
        <location evidence="1">Membrane</location>
        <topology evidence="1">Multi-pass membrane protein</topology>
    </subcellularLocation>
</comment>
<dbReference type="OrthoDB" id="9795496at2"/>
<dbReference type="InterPro" id="IPR038330">
    <property type="entry name" value="TspO/MBR-related_sf"/>
</dbReference>
<evidence type="ECO:0000256" key="2">
    <source>
        <dbReference type="ARBA" id="ARBA00007524"/>
    </source>
</evidence>
<dbReference type="InterPro" id="IPR004307">
    <property type="entry name" value="TspO_MBR"/>
</dbReference>
<dbReference type="GO" id="GO:0016020">
    <property type="term" value="C:membrane"/>
    <property type="evidence" value="ECO:0007669"/>
    <property type="project" value="UniProtKB-SubCell"/>
</dbReference>
<feature type="transmembrane region" description="Helical" evidence="6">
    <location>
        <begin position="105"/>
        <end position="125"/>
    </location>
</feature>
<dbReference type="Pfam" id="PF03073">
    <property type="entry name" value="TspO_MBR"/>
    <property type="match status" value="1"/>
</dbReference>
<dbReference type="PANTHER" id="PTHR10057:SF0">
    <property type="entry name" value="TRANSLOCATOR PROTEIN"/>
    <property type="match status" value="1"/>
</dbReference>
<dbReference type="GO" id="GO:0033013">
    <property type="term" value="P:tetrapyrrole metabolic process"/>
    <property type="evidence" value="ECO:0007669"/>
    <property type="project" value="UniProtKB-ARBA"/>
</dbReference>
<dbReference type="RefSeq" id="WP_055396587.1">
    <property type="nucleotide sequence ID" value="NZ_LCTZ01000002.1"/>
</dbReference>
<keyword evidence="8" id="KW-1185">Reference proteome</keyword>
<accession>A0A0N8WGB3</accession>
<comment type="similarity">
    <text evidence="2">Belongs to the TspO/BZRP family.</text>
</comment>
<reference evidence="7 8" key="1">
    <citation type="submission" date="2015-04" db="EMBL/GenBank/DDBJ databases">
        <title>Complete genome of flavobacterium.</title>
        <authorList>
            <person name="Kwon Y.M."/>
            <person name="Kim S.-J."/>
        </authorList>
    </citation>
    <scope>NUCLEOTIDE SEQUENCE [LARGE SCALE GENOMIC DNA]</scope>
    <source>
        <strain evidence="7 8">DK169</strain>
    </source>
</reference>
<feature type="transmembrane region" description="Helical" evidence="6">
    <location>
        <begin position="7"/>
        <end position="27"/>
    </location>
</feature>
<comment type="caution">
    <text evidence="7">The sequence shown here is derived from an EMBL/GenBank/DDBJ whole genome shotgun (WGS) entry which is preliminary data.</text>
</comment>
<dbReference type="Proteomes" id="UP000050827">
    <property type="component" value="Unassembled WGS sequence"/>
</dbReference>
<proteinExistence type="inferred from homology"/>
<keyword evidence="4 6" id="KW-1133">Transmembrane helix</keyword>
<dbReference type="PANTHER" id="PTHR10057">
    <property type="entry name" value="PERIPHERAL-TYPE BENZODIAZEPINE RECEPTOR"/>
    <property type="match status" value="1"/>
</dbReference>
<dbReference type="CDD" id="cd15904">
    <property type="entry name" value="TSPO_MBR"/>
    <property type="match status" value="1"/>
</dbReference>
<evidence type="ECO:0000256" key="5">
    <source>
        <dbReference type="ARBA" id="ARBA00023136"/>
    </source>
</evidence>
<feature type="transmembrane region" description="Helical" evidence="6">
    <location>
        <begin position="80"/>
        <end position="99"/>
    </location>
</feature>
<protein>
    <submittedName>
        <fullName evidence="7">CrtK</fullName>
    </submittedName>
</protein>
<dbReference type="PATRIC" id="fig|1547436.3.peg.3048"/>
<evidence type="ECO:0000313" key="7">
    <source>
        <dbReference type="EMBL" id="KQC31019.1"/>
    </source>
</evidence>
<dbReference type="Gene3D" id="1.20.1260.100">
    <property type="entry name" value="TspO/MBR protein"/>
    <property type="match status" value="1"/>
</dbReference>
<dbReference type="AlphaFoldDB" id="A0A0N8WGB3"/>
<dbReference type="EMBL" id="LCTZ01000002">
    <property type="protein sequence ID" value="KQC31019.1"/>
    <property type="molecule type" value="Genomic_DNA"/>
</dbReference>
<sequence length="157" mass="18079">MKKKVGYILITVAICLLIGFLSSFATQTSVNDWYLALNKPSFNPPNWLFAPVWTGLYILMGIAAGIVWSKGFHHIWVKTALYHFGFQLLFNALWSIVFFGFKSPAWALLVIFVLLTLIILTIRWFKVVSKLAAILLIPYMLWVCFATLLNYKIWELN</sequence>
<evidence type="ECO:0000313" key="8">
    <source>
        <dbReference type="Proteomes" id="UP000050827"/>
    </source>
</evidence>
<name>A0A0N8WGB3_9FLAO</name>